<name>A0A540V9J5_9CHLR</name>
<keyword evidence="2" id="KW-1185">Reference proteome</keyword>
<dbReference type="RefSeq" id="WP_141612159.1">
    <property type="nucleotide sequence ID" value="NZ_VIGC02000039.1"/>
</dbReference>
<evidence type="ECO:0000313" key="2">
    <source>
        <dbReference type="Proteomes" id="UP000317371"/>
    </source>
</evidence>
<gene>
    <name evidence="1" type="ORF">FKZ61_21140</name>
</gene>
<comment type="caution">
    <text evidence="1">The sequence shown here is derived from an EMBL/GenBank/DDBJ whole genome shotgun (WGS) entry which is preliminary data.</text>
</comment>
<proteinExistence type="predicted"/>
<protein>
    <submittedName>
        <fullName evidence="1">Uncharacterized protein</fullName>
    </submittedName>
</protein>
<organism evidence="1 2">
    <name type="scientific">Litorilinea aerophila</name>
    <dbReference type="NCBI Taxonomy" id="1204385"/>
    <lineage>
        <taxon>Bacteria</taxon>
        <taxon>Bacillati</taxon>
        <taxon>Chloroflexota</taxon>
        <taxon>Caldilineae</taxon>
        <taxon>Caldilineales</taxon>
        <taxon>Caldilineaceae</taxon>
        <taxon>Litorilinea</taxon>
    </lineage>
</organism>
<accession>A0A540V9J5</accession>
<dbReference type="OrthoDB" id="9861896at2"/>
<reference evidence="1 2" key="1">
    <citation type="submission" date="2019-06" db="EMBL/GenBank/DDBJ databases">
        <title>Genome sequence of Litorilinea aerophila BAA-2444.</title>
        <authorList>
            <person name="Maclea K.S."/>
            <person name="Maurais E.G."/>
            <person name="Iannazzi L.C."/>
        </authorList>
    </citation>
    <scope>NUCLEOTIDE SEQUENCE [LARGE SCALE GENOMIC DNA]</scope>
    <source>
        <strain evidence="1 2">ATCC BAA-2444</strain>
    </source>
</reference>
<dbReference type="Proteomes" id="UP000317371">
    <property type="component" value="Unassembled WGS sequence"/>
</dbReference>
<evidence type="ECO:0000313" key="1">
    <source>
        <dbReference type="EMBL" id="TQE93457.1"/>
    </source>
</evidence>
<dbReference type="EMBL" id="VIGC01000039">
    <property type="protein sequence ID" value="TQE93457.1"/>
    <property type="molecule type" value="Genomic_DNA"/>
</dbReference>
<dbReference type="InParanoid" id="A0A540V9J5"/>
<dbReference type="AlphaFoldDB" id="A0A540V9J5"/>
<sequence length="133" mass="15005">MDEAERTHIYKLTDDGELLLGYVGPDQVIYKLRWNEGRPVGRVDDQGRVFRFTQHDERELGYFTARGTIHSHGLFEGGDLGWVEPDGVVIQAGLIFGEEEVGRVDGPRPIAAAAALLLLFLPDEAEQNRQMRR</sequence>